<feature type="region of interest" description="Disordered" evidence="2">
    <location>
        <begin position="1"/>
        <end position="25"/>
    </location>
</feature>
<dbReference type="InterPro" id="IPR010928">
    <property type="entry name" value="MelC1"/>
</dbReference>
<dbReference type="Proteomes" id="UP001153328">
    <property type="component" value="Unassembled WGS sequence"/>
</dbReference>
<accession>A0A9W4MJE2</accession>
<dbReference type="GO" id="GO:0005507">
    <property type="term" value="F:copper ion binding"/>
    <property type="evidence" value="ECO:0007669"/>
    <property type="project" value="InterPro"/>
</dbReference>
<gene>
    <name evidence="3" type="primary">melC</name>
    <name evidence="3" type="ORF">SBRY_50413</name>
</gene>
<feature type="compositionally biased region" description="Low complexity" evidence="2">
    <location>
        <begin position="55"/>
        <end position="75"/>
    </location>
</feature>
<dbReference type="AlphaFoldDB" id="A0A9W4MJE2"/>
<keyword evidence="1" id="KW-0186">Copper</keyword>
<dbReference type="Gene3D" id="3.30.1880.10">
    <property type="entry name" value="protein ne1242 domain like"/>
    <property type="match status" value="1"/>
</dbReference>
<comment type="caution">
    <text evidence="3">The sequence shown here is derived from an EMBL/GenBank/DDBJ whole genome shotgun (WGS) entry which is preliminary data.</text>
</comment>
<evidence type="ECO:0000313" key="3">
    <source>
        <dbReference type="EMBL" id="CAG7650650.1"/>
    </source>
</evidence>
<dbReference type="EMBL" id="CAJVAX010000019">
    <property type="protein sequence ID" value="CAG7650650.1"/>
    <property type="molecule type" value="Genomic_DNA"/>
</dbReference>
<dbReference type="GO" id="GO:0042438">
    <property type="term" value="P:melanin biosynthetic process"/>
    <property type="evidence" value="ECO:0007669"/>
    <property type="project" value="InterPro"/>
</dbReference>
<dbReference type="Pfam" id="PF06236">
    <property type="entry name" value="MelC1"/>
    <property type="match status" value="1"/>
</dbReference>
<evidence type="ECO:0000256" key="1">
    <source>
        <dbReference type="ARBA" id="ARBA00023008"/>
    </source>
</evidence>
<feature type="region of interest" description="Disordered" evidence="2">
    <location>
        <begin position="49"/>
        <end position="75"/>
    </location>
</feature>
<protein>
    <submittedName>
        <fullName evidence="3">Tyrosinase cofactor</fullName>
    </submittedName>
</protein>
<sequence>MGESDATGKSRGRSPRSSVTRRRVIRSGVTTVAAVSGTAAALRPMLTAGQQHTDGAPGDPAAGTGAGGAPQAPLAPGAVPALFDEVYRGRRIQGFPDAGEDGVAIKVDGMPLQVMRRVDGSWISAANHYQPFTTPLATARGAVDVIGRAELSMTTEHHH</sequence>
<evidence type="ECO:0000256" key="2">
    <source>
        <dbReference type="SAM" id="MobiDB-lite"/>
    </source>
</evidence>
<dbReference type="InterPro" id="IPR023199">
    <property type="entry name" value="GriE/MELC1_sf"/>
</dbReference>
<reference evidence="3" key="1">
    <citation type="submission" date="2021-06" db="EMBL/GenBank/DDBJ databases">
        <authorList>
            <person name="Arsene-Ploetze F."/>
        </authorList>
    </citation>
    <scope>NUCLEOTIDE SEQUENCE</scope>
    <source>
        <strain evidence="3">SBRY1</strain>
    </source>
</reference>
<proteinExistence type="predicted"/>
<organism evidence="3 4">
    <name type="scientific">Actinacidiphila bryophytorum</name>
    <dbReference type="NCBI Taxonomy" id="1436133"/>
    <lineage>
        <taxon>Bacteria</taxon>
        <taxon>Bacillati</taxon>
        <taxon>Actinomycetota</taxon>
        <taxon>Actinomycetes</taxon>
        <taxon>Kitasatosporales</taxon>
        <taxon>Streptomycetaceae</taxon>
        <taxon>Actinacidiphila</taxon>
    </lineage>
</organism>
<feature type="compositionally biased region" description="Basic residues" evidence="2">
    <location>
        <begin position="10"/>
        <end position="25"/>
    </location>
</feature>
<keyword evidence="4" id="KW-1185">Reference proteome</keyword>
<evidence type="ECO:0000313" key="4">
    <source>
        <dbReference type="Proteomes" id="UP001153328"/>
    </source>
</evidence>
<name>A0A9W4MJE2_9ACTN</name>